<reference evidence="4 5" key="1">
    <citation type="submission" date="2016-07" db="EMBL/GenBank/DDBJ databases">
        <title>Pervasive Adenine N6-methylation of Active Genes in Fungi.</title>
        <authorList>
            <consortium name="DOE Joint Genome Institute"/>
            <person name="Mondo S.J."/>
            <person name="Dannebaum R.O."/>
            <person name="Kuo R.C."/>
            <person name="Labutti K."/>
            <person name="Haridas S."/>
            <person name="Kuo A."/>
            <person name="Salamov A."/>
            <person name="Ahrendt S.R."/>
            <person name="Lipzen A."/>
            <person name="Sullivan W."/>
            <person name="Andreopoulos W.B."/>
            <person name="Clum A."/>
            <person name="Lindquist E."/>
            <person name="Daum C."/>
            <person name="Ramamoorthy G.K."/>
            <person name="Gryganskyi A."/>
            <person name="Culley D."/>
            <person name="Magnuson J.K."/>
            <person name="James T.Y."/>
            <person name="O'Malley M.A."/>
            <person name="Stajich J.E."/>
            <person name="Spatafora J.W."/>
            <person name="Visel A."/>
            <person name="Grigoriev I.V."/>
        </authorList>
    </citation>
    <scope>NUCLEOTIDE SEQUENCE [LARGE SCALE GENOMIC DNA]</scope>
    <source>
        <strain evidence="4 5">NRRL 3301</strain>
    </source>
</reference>
<dbReference type="GO" id="GO:0008270">
    <property type="term" value="F:zinc ion binding"/>
    <property type="evidence" value="ECO:0007669"/>
    <property type="project" value="UniProtKB-KW"/>
</dbReference>
<sequence>MEPPTAPNSHAMESIATSNRTPCSRRRASSSSAPYETPASSSSTLSPESVASSSAPSSEREPHTEINTISNTNEVVLTKKICPYCDFEFKTFQNGRRHVFQAHGLRDLPAKAMSGFRPLVYNSSNLAKYTNQGKTIVVKFACISCPMAFEEKAELARHVDCQHVFPTNMSMDELPAGDHWLIGDEDMTLKFYDYRCMCLDTIRSATPMTLHTQFNELLAVSGILVLQRRNYYESLPVDTFGPGLLQAARASVLARFDHSLFDHAVQSKIQVILSNYVEDEWSGTKTRLELLTLCEAPSTNAGSRSVLLAIEGLLAFLPAKIAHCSNLIPDDLEHTANRPDYKVGVYASSGYGFAYTNAFGEVKRSPDISPTLLVKDFYRLCRFAKDAIDQHNLANVLTFQAVGSVITFFVMSLLSPHVYTMTEVKRIRLPTKKSDALDLVGHLGDLLFVADLFRNHCIPSLKDLKAWTCPTLSPLFLEDTTLSPRKRPFDLTLDN</sequence>
<keyword evidence="1" id="KW-0863">Zinc-finger</keyword>
<name>A0A1X2GTU0_9FUNG</name>
<protein>
    <recommendedName>
        <fullName evidence="3">C2H2-type domain-containing protein</fullName>
    </recommendedName>
</protein>
<dbReference type="Gene3D" id="3.30.160.60">
    <property type="entry name" value="Classic Zinc Finger"/>
    <property type="match status" value="1"/>
</dbReference>
<accession>A0A1X2GTU0</accession>
<feature type="domain" description="C2H2-type" evidence="3">
    <location>
        <begin position="140"/>
        <end position="163"/>
    </location>
</feature>
<keyword evidence="1" id="KW-0479">Metal-binding</keyword>
<evidence type="ECO:0000256" key="1">
    <source>
        <dbReference type="PROSITE-ProRule" id="PRU00042"/>
    </source>
</evidence>
<evidence type="ECO:0000313" key="4">
    <source>
        <dbReference type="EMBL" id="ORX61444.1"/>
    </source>
</evidence>
<keyword evidence="1" id="KW-0862">Zinc</keyword>
<dbReference type="InterPro" id="IPR013087">
    <property type="entry name" value="Znf_C2H2_type"/>
</dbReference>
<feature type="compositionally biased region" description="Low complexity" evidence="2">
    <location>
        <begin position="29"/>
        <end position="57"/>
    </location>
</feature>
<dbReference type="SMART" id="SM00355">
    <property type="entry name" value="ZnF_C2H2"/>
    <property type="match status" value="2"/>
</dbReference>
<dbReference type="AlphaFoldDB" id="A0A1X2GTU0"/>
<dbReference type="OrthoDB" id="2279264at2759"/>
<gene>
    <name evidence="4" type="ORF">DM01DRAFT_1316184</name>
</gene>
<dbReference type="EMBL" id="MCGT01000003">
    <property type="protein sequence ID" value="ORX61444.1"/>
    <property type="molecule type" value="Genomic_DNA"/>
</dbReference>
<feature type="region of interest" description="Disordered" evidence="2">
    <location>
        <begin position="1"/>
        <end position="67"/>
    </location>
</feature>
<dbReference type="PROSITE" id="PS50157">
    <property type="entry name" value="ZINC_FINGER_C2H2_2"/>
    <property type="match status" value="1"/>
</dbReference>
<dbReference type="PROSITE" id="PS00028">
    <property type="entry name" value="ZINC_FINGER_C2H2_1"/>
    <property type="match status" value="1"/>
</dbReference>
<organism evidence="4 5">
    <name type="scientific">Hesseltinella vesiculosa</name>
    <dbReference type="NCBI Taxonomy" id="101127"/>
    <lineage>
        <taxon>Eukaryota</taxon>
        <taxon>Fungi</taxon>
        <taxon>Fungi incertae sedis</taxon>
        <taxon>Mucoromycota</taxon>
        <taxon>Mucoromycotina</taxon>
        <taxon>Mucoromycetes</taxon>
        <taxon>Mucorales</taxon>
        <taxon>Cunninghamellaceae</taxon>
        <taxon>Hesseltinella</taxon>
    </lineage>
</organism>
<dbReference type="Proteomes" id="UP000242146">
    <property type="component" value="Unassembled WGS sequence"/>
</dbReference>
<proteinExistence type="predicted"/>
<keyword evidence="5" id="KW-1185">Reference proteome</keyword>
<evidence type="ECO:0000256" key="2">
    <source>
        <dbReference type="SAM" id="MobiDB-lite"/>
    </source>
</evidence>
<evidence type="ECO:0000313" key="5">
    <source>
        <dbReference type="Proteomes" id="UP000242146"/>
    </source>
</evidence>
<evidence type="ECO:0000259" key="3">
    <source>
        <dbReference type="PROSITE" id="PS50157"/>
    </source>
</evidence>
<comment type="caution">
    <text evidence="4">The sequence shown here is derived from an EMBL/GenBank/DDBJ whole genome shotgun (WGS) entry which is preliminary data.</text>
</comment>